<dbReference type="InterPro" id="IPR015422">
    <property type="entry name" value="PyrdxlP-dep_Trfase_small"/>
</dbReference>
<dbReference type="PROSITE" id="PS00868">
    <property type="entry name" value="CYS_MET_METAB_PP"/>
    <property type="match status" value="1"/>
</dbReference>
<evidence type="ECO:0000313" key="7">
    <source>
        <dbReference type="EMBL" id="GLC88078.1"/>
    </source>
</evidence>
<accession>A0ABQ5NI92</accession>
<dbReference type="Proteomes" id="UP001065593">
    <property type="component" value="Unassembled WGS sequence"/>
</dbReference>
<dbReference type="CDD" id="cd00614">
    <property type="entry name" value="CGS_like"/>
    <property type="match status" value="1"/>
</dbReference>
<sequence>MTNFKPETLLLHGGQEPDPVTGSRTVPVYRSTAFVFQDTAHAQRLFALEEAGNIYTRITNPTVDVFEKRVALLEGGTAAVALSSGAAAIAFSILNLAGAGDEIVAASSLYGGTYNLLANTLPKYGIKTIFVDETDPENFQNAITDNTKAVFAEIYGNPSLKVLDVEAVATIAHQNGLPLLVDSTFASPYGATPIEFGADIVIHSATKWIGGHGTTLGGIVVDAGTFDWTQGRFPDFTEPDASYHGLRYGIDTAAAAFATKLRVQLLRDFGPTLSSDAAFNLLQGLETLHLRIPKHNENALAVAEYLHNHPSVEYVNYNGLAHFATHELAKKYLRHGFGSVLTFGIKGGREAGRKVIDNVNLFSHVANVGDAKSLIIHPASTTHQQLSAEGLLQAGVTESLIRLSIGLEAVEDIIADLEQAIAKAVVVEQTVEA</sequence>
<feature type="region of interest" description="Disordered" evidence="6">
    <location>
        <begin position="1"/>
        <end position="22"/>
    </location>
</feature>
<dbReference type="InterPro" id="IPR054542">
    <property type="entry name" value="Cys_met_metab_PP"/>
</dbReference>
<evidence type="ECO:0000256" key="2">
    <source>
        <dbReference type="ARBA" id="ARBA00009077"/>
    </source>
</evidence>
<keyword evidence="4 5" id="KW-0663">Pyridoxal phosphate</keyword>
<gene>
    <name evidence="7" type="ORF">LYSBPC_12050</name>
</gene>
<reference evidence="7" key="1">
    <citation type="submission" date="2022-08" db="EMBL/GenBank/DDBJ databases">
        <title>Draft genome sequence of Lysinibacillus sp. strain KH24.</title>
        <authorList>
            <person name="Kanbe H."/>
            <person name="Itoh H."/>
        </authorList>
    </citation>
    <scope>NUCLEOTIDE SEQUENCE</scope>
    <source>
        <strain evidence="7">KH24</strain>
    </source>
</reference>
<dbReference type="NCBIfam" id="TIGR01326">
    <property type="entry name" value="OAH_OAS_sulfhy"/>
    <property type="match status" value="1"/>
</dbReference>
<proteinExistence type="inferred from homology"/>
<dbReference type="Gene3D" id="3.40.640.10">
    <property type="entry name" value="Type I PLP-dependent aspartate aminotransferase-like (Major domain)"/>
    <property type="match status" value="1"/>
</dbReference>
<name>A0ABQ5NI92_9BACI</name>
<dbReference type="EMBL" id="BRZA01000001">
    <property type="protein sequence ID" value="GLC88078.1"/>
    <property type="molecule type" value="Genomic_DNA"/>
</dbReference>
<evidence type="ECO:0000256" key="6">
    <source>
        <dbReference type="SAM" id="MobiDB-lite"/>
    </source>
</evidence>
<keyword evidence="3" id="KW-0808">Transferase</keyword>
<dbReference type="InterPro" id="IPR000277">
    <property type="entry name" value="Cys/Met-Metab_PyrdxlP-dep_enz"/>
</dbReference>
<evidence type="ECO:0000256" key="1">
    <source>
        <dbReference type="ARBA" id="ARBA00001933"/>
    </source>
</evidence>
<dbReference type="SUPFAM" id="SSF53383">
    <property type="entry name" value="PLP-dependent transferases"/>
    <property type="match status" value="1"/>
</dbReference>
<evidence type="ECO:0000256" key="3">
    <source>
        <dbReference type="ARBA" id="ARBA00022679"/>
    </source>
</evidence>
<dbReference type="Pfam" id="PF01053">
    <property type="entry name" value="Cys_Met_Meta_PP"/>
    <property type="match status" value="1"/>
</dbReference>
<keyword evidence="8" id="KW-1185">Reference proteome</keyword>
<dbReference type="PIRSF" id="PIRSF001434">
    <property type="entry name" value="CGS"/>
    <property type="match status" value="1"/>
</dbReference>
<protein>
    <submittedName>
        <fullName evidence="7">O-acetylhomoserine aminocarboxypropyltransferase</fullName>
    </submittedName>
</protein>
<dbReference type="RefSeq" id="WP_264987791.1">
    <property type="nucleotide sequence ID" value="NZ_BRZA01000001.1"/>
</dbReference>
<evidence type="ECO:0000313" key="8">
    <source>
        <dbReference type="Proteomes" id="UP001065593"/>
    </source>
</evidence>
<dbReference type="Gene3D" id="3.90.1150.10">
    <property type="entry name" value="Aspartate Aminotransferase, domain 1"/>
    <property type="match status" value="1"/>
</dbReference>
<comment type="caution">
    <text evidence="7">The sequence shown here is derived from an EMBL/GenBank/DDBJ whole genome shotgun (WGS) entry which is preliminary data.</text>
</comment>
<evidence type="ECO:0000256" key="4">
    <source>
        <dbReference type="ARBA" id="ARBA00022898"/>
    </source>
</evidence>
<organism evidence="7 8">
    <name type="scientific">Lysinibacillus piscis</name>
    <dbReference type="NCBI Taxonomy" id="2518931"/>
    <lineage>
        <taxon>Bacteria</taxon>
        <taxon>Bacillati</taxon>
        <taxon>Bacillota</taxon>
        <taxon>Bacilli</taxon>
        <taxon>Bacillales</taxon>
        <taxon>Bacillaceae</taxon>
        <taxon>Lysinibacillus</taxon>
    </lineage>
</organism>
<dbReference type="PANTHER" id="PTHR43797">
    <property type="entry name" value="HOMOCYSTEINE/CYSTEINE SYNTHASE"/>
    <property type="match status" value="1"/>
</dbReference>
<evidence type="ECO:0000256" key="5">
    <source>
        <dbReference type="RuleBase" id="RU362118"/>
    </source>
</evidence>
<dbReference type="InterPro" id="IPR006235">
    <property type="entry name" value="OAc-hSer/O-AcSer_sulfhydrylase"/>
</dbReference>
<dbReference type="InterPro" id="IPR015421">
    <property type="entry name" value="PyrdxlP-dep_Trfase_major"/>
</dbReference>
<comment type="cofactor">
    <cofactor evidence="1 5">
        <name>pyridoxal 5'-phosphate</name>
        <dbReference type="ChEBI" id="CHEBI:597326"/>
    </cofactor>
</comment>
<comment type="similarity">
    <text evidence="2 5">Belongs to the trans-sulfuration enzymes family.</text>
</comment>
<dbReference type="InterPro" id="IPR015424">
    <property type="entry name" value="PyrdxlP-dep_Trfase"/>
</dbReference>
<dbReference type="PANTHER" id="PTHR43797:SF2">
    <property type="entry name" value="HOMOCYSTEINE_CYSTEINE SYNTHASE"/>
    <property type="match status" value="1"/>
</dbReference>